<evidence type="ECO:0000256" key="1">
    <source>
        <dbReference type="ARBA" id="ARBA00004370"/>
    </source>
</evidence>
<dbReference type="Pfam" id="PF23597">
    <property type="entry name" value="KIAA0319_N"/>
    <property type="match status" value="2"/>
</dbReference>
<keyword evidence="7" id="KW-1185">Reference proteome</keyword>
<feature type="compositionally biased region" description="Basic residues" evidence="4">
    <location>
        <begin position="449"/>
        <end position="476"/>
    </location>
</feature>
<dbReference type="PANTHER" id="PTHR46182">
    <property type="entry name" value="FI19480P1"/>
    <property type="match status" value="1"/>
</dbReference>
<feature type="compositionally biased region" description="Basic residues" evidence="4">
    <location>
        <begin position="383"/>
        <end position="393"/>
    </location>
</feature>
<sequence>MSECLRVCCKEVSCKIALMLERSCYSVACHGKFCQTVPVKPFQFKPKIAHVIRRKVTSDATRILPHTQPNSSHHPPGAVSYNVTLHQHQAPPGAYGGKAGDHRMTEARGREQSNQSETRNHVNNNNTHWNSSTSKFPYKVFEMSAGDKAEKGVQDPSELAFREFDRLDTLLNLSLIHRQRALDISKYLIDIGKTTIETGTRMVVIHSGNKTQNENSRNTAKIGRRLISAGEKIMARGEKVLKVVMHPSSAKPRRAHKPKIPTTRISEIEVVTPVIKMISLCSHGPSYYGVTLLGGFRAGHFVGHGRVDNMQACIKKCCANHECDLAFMVKEDCYSVICYHKSLCRSVRAQHIRKYKPRIAHIWRGSNEEKERVTSNVNSRTTSRVHIKSKGKGKLALVNRKDEESVTGNAKSRTTSRKHKKSTGKSKLASVYHPEQERVTGNAKSLTTSRKHMKSTVKNILKRHGKNKTTRAHHYKERVPEKHTSSKDVGSQISSSLSSTHSSIDENSRLNASFEERMTQKKYQKSSQASSERSATKDLATPVKSSEKDSQVSMKNSTKPANSTRQIQSLGSQEAKTAVHKDGFSENSPELDNSHSACPHSAIEHNVGLRRGLKTGKFSYIGEMFDIEKCLQVCCRDVDCDIAFMLDQSCYTVHCTNESMCHSVPYHQHQYSTKAVYVVRRFNKPKSRIGGIQRAANLTLSSKTTVSSKKGVAESSVVIGAATHGKDNLDLRHSRKEGRYCCTGYQCRGTPQRTQHSAKF</sequence>
<dbReference type="GO" id="GO:0001764">
    <property type="term" value="P:neuron migration"/>
    <property type="evidence" value="ECO:0007669"/>
    <property type="project" value="TreeGrafter"/>
</dbReference>
<feature type="compositionally biased region" description="Polar residues" evidence="4">
    <location>
        <begin position="551"/>
        <end position="575"/>
    </location>
</feature>
<evidence type="ECO:0000256" key="4">
    <source>
        <dbReference type="SAM" id="MobiDB-lite"/>
    </source>
</evidence>
<dbReference type="InterPro" id="IPR029865">
    <property type="entry name" value="KIAA0319-like"/>
</dbReference>
<feature type="compositionally biased region" description="Basic and acidic residues" evidence="4">
    <location>
        <begin position="503"/>
        <end position="519"/>
    </location>
</feature>
<feature type="domain" description="MANSC" evidence="5">
    <location>
        <begin position="281"/>
        <end position="353"/>
    </location>
</feature>
<proteinExistence type="predicted"/>
<evidence type="ECO:0000313" key="7">
    <source>
        <dbReference type="Proteomes" id="UP001163046"/>
    </source>
</evidence>
<evidence type="ECO:0000259" key="5">
    <source>
        <dbReference type="Pfam" id="PF23597"/>
    </source>
</evidence>
<organism evidence="6 7">
    <name type="scientific">Desmophyllum pertusum</name>
    <dbReference type="NCBI Taxonomy" id="174260"/>
    <lineage>
        <taxon>Eukaryota</taxon>
        <taxon>Metazoa</taxon>
        <taxon>Cnidaria</taxon>
        <taxon>Anthozoa</taxon>
        <taxon>Hexacorallia</taxon>
        <taxon>Scleractinia</taxon>
        <taxon>Caryophylliina</taxon>
        <taxon>Caryophylliidae</taxon>
        <taxon>Desmophyllum</taxon>
    </lineage>
</organism>
<dbReference type="InterPro" id="IPR013980">
    <property type="entry name" value="MANSC_dom"/>
</dbReference>
<feature type="compositionally biased region" description="Basic residues" evidence="4">
    <location>
        <begin position="414"/>
        <end position="424"/>
    </location>
</feature>
<feature type="region of interest" description="Disordered" evidence="4">
    <location>
        <begin position="367"/>
        <end position="599"/>
    </location>
</feature>
<feature type="region of interest" description="Disordered" evidence="4">
    <location>
        <begin position="106"/>
        <end position="131"/>
    </location>
</feature>
<feature type="compositionally biased region" description="Low complexity" evidence="4">
    <location>
        <begin position="491"/>
        <end position="502"/>
    </location>
</feature>
<dbReference type="GO" id="GO:0031410">
    <property type="term" value="C:cytoplasmic vesicle"/>
    <property type="evidence" value="ECO:0007669"/>
    <property type="project" value="TreeGrafter"/>
</dbReference>
<gene>
    <name evidence="6" type="ORF">OS493_034672</name>
</gene>
<comment type="caution">
    <text evidence="6">The sequence shown here is derived from an EMBL/GenBank/DDBJ whole genome shotgun (WGS) entry which is preliminary data.</text>
</comment>
<dbReference type="PANTHER" id="PTHR46182:SF2">
    <property type="entry name" value="FI19480P1"/>
    <property type="match status" value="1"/>
</dbReference>
<feature type="domain" description="MANSC" evidence="5">
    <location>
        <begin position="596"/>
        <end position="666"/>
    </location>
</feature>
<comment type="subcellular location">
    <subcellularLocation>
        <location evidence="1">Membrane</location>
    </subcellularLocation>
</comment>
<evidence type="ECO:0000256" key="2">
    <source>
        <dbReference type="ARBA" id="ARBA00023136"/>
    </source>
</evidence>
<feature type="compositionally biased region" description="Basic and acidic residues" evidence="4">
    <location>
        <begin position="477"/>
        <end position="486"/>
    </location>
</feature>
<dbReference type="Proteomes" id="UP001163046">
    <property type="component" value="Unassembled WGS sequence"/>
</dbReference>
<feature type="compositionally biased region" description="Low complexity" evidence="4">
    <location>
        <begin position="121"/>
        <end position="131"/>
    </location>
</feature>
<dbReference type="GO" id="GO:0016020">
    <property type="term" value="C:membrane"/>
    <property type="evidence" value="ECO:0007669"/>
    <property type="project" value="UniProtKB-SubCell"/>
</dbReference>
<keyword evidence="2" id="KW-0472">Membrane</keyword>
<reference evidence="6" key="1">
    <citation type="submission" date="2023-01" db="EMBL/GenBank/DDBJ databases">
        <title>Genome assembly of the deep-sea coral Lophelia pertusa.</title>
        <authorList>
            <person name="Herrera S."/>
            <person name="Cordes E."/>
        </authorList>
    </citation>
    <scope>NUCLEOTIDE SEQUENCE</scope>
    <source>
        <strain evidence="6">USNM1676648</strain>
        <tissue evidence="6">Polyp</tissue>
    </source>
</reference>
<dbReference type="EMBL" id="MU825922">
    <property type="protein sequence ID" value="KAJ7382509.1"/>
    <property type="molecule type" value="Genomic_DNA"/>
</dbReference>
<dbReference type="AlphaFoldDB" id="A0A9W9ZM21"/>
<keyword evidence="3" id="KW-0325">Glycoprotein</keyword>
<dbReference type="OrthoDB" id="5985726at2759"/>
<accession>A0A9W9ZM21</accession>
<evidence type="ECO:0000313" key="6">
    <source>
        <dbReference type="EMBL" id="KAJ7382509.1"/>
    </source>
</evidence>
<evidence type="ECO:0000256" key="3">
    <source>
        <dbReference type="ARBA" id="ARBA00023180"/>
    </source>
</evidence>
<name>A0A9W9ZM21_9CNID</name>
<protein>
    <recommendedName>
        <fullName evidence="5">MANSC domain-containing protein</fullName>
    </recommendedName>
</protein>
<feature type="compositionally biased region" description="Polar residues" evidence="4">
    <location>
        <begin position="585"/>
        <end position="596"/>
    </location>
</feature>